<sequence>MSSAAKSPVKSALESALVAFLIFGGCLWLLVSGTEDGADIPAGRGVLCGLGMSIGLIAHWVYMAIAAKRAGRNVLGWTVLMVLTMPIASVVLAILLTNQEEAEQGSRTA</sequence>
<dbReference type="AlphaFoldDB" id="A0A0U3MDP0"/>
<evidence type="ECO:0000313" key="1">
    <source>
        <dbReference type="EMBL" id="ALV05596.1"/>
    </source>
</evidence>
<organism evidence="1 2">
    <name type="scientific">Roseateles depolymerans</name>
    <dbReference type="NCBI Taxonomy" id="76731"/>
    <lineage>
        <taxon>Bacteria</taxon>
        <taxon>Pseudomonadati</taxon>
        <taxon>Pseudomonadota</taxon>
        <taxon>Betaproteobacteria</taxon>
        <taxon>Burkholderiales</taxon>
        <taxon>Sphaerotilaceae</taxon>
        <taxon>Roseateles</taxon>
    </lineage>
</organism>
<dbReference type="Proteomes" id="UP000060699">
    <property type="component" value="Chromosome"/>
</dbReference>
<dbReference type="EMBL" id="CP013729">
    <property type="protein sequence ID" value="ALV05596.1"/>
    <property type="molecule type" value="Genomic_DNA"/>
</dbReference>
<protein>
    <submittedName>
        <fullName evidence="1">Uncharacterized protein</fullName>
    </submittedName>
</protein>
<dbReference type="PROSITE" id="PS51257">
    <property type="entry name" value="PROKAR_LIPOPROTEIN"/>
    <property type="match status" value="1"/>
</dbReference>
<evidence type="ECO:0000313" key="2">
    <source>
        <dbReference type="Proteomes" id="UP000060699"/>
    </source>
</evidence>
<keyword evidence="2" id="KW-1185">Reference proteome</keyword>
<dbReference type="KEGG" id="rdp:RD2015_1103"/>
<proteinExistence type="predicted"/>
<accession>A0A0U3MDP0</accession>
<dbReference type="RefSeq" id="WP_170156679.1">
    <property type="nucleotide sequence ID" value="NZ_CP013729.1"/>
</dbReference>
<gene>
    <name evidence="1" type="ORF">RD2015_1103</name>
</gene>
<reference evidence="1 2" key="1">
    <citation type="submission" date="2015-12" db="EMBL/GenBank/DDBJ databases">
        <title>Complete genome of Roseateles depolymerans KCTC 42856.</title>
        <authorList>
            <person name="Kim K.M."/>
        </authorList>
    </citation>
    <scope>NUCLEOTIDE SEQUENCE [LARGE SCALE GENOMIC DNA]</scope>
    <source>
        <strain evidence="1 2">KCTC 42856</strain>
    </source>
</reference>
<name>A0A0U3MDP0_9BURK</name>
<dbReference type="STRING" id="76731.RD2015_1103"/>